<comment type="caution">
    <text evidence="1">The sequence shown here is derived from an EMBL/GenBank/DDBJ whole genome shotgun (WGS) entry which is preliminary data.</text>
</comment>
<evidence type="ECO:0000313" key="1">
    <source>
        <dbReference type="EMBL" id="KAK8495705.1"/>
    </source>
</evidence>
<evidence type="ECO:0000313" key="2">
    <source>
        <dbReference type="Proteomes" id="UP001472677"/>
    </source>
</evidence>
<reference evidence="1 2" key="1">
    <citation type="journal article" date="2024" name="G3 (Bethesda)">
        <title>Genome assembly of Hibiscus sabdariffa L. provides insights into metabolisms of medicinal natural products.</title>
        <authorList>
            <person name="Kim T."/>
        </authorList>
    </citation>
    <scope>NUCLEOTIDE SEQUENCE [LARGE SCALE GENOMIC DNA]</scope>
    <source>
        <strain evidence="1">TK-2024</strain>
        <tissue evidence="1">Old leaves</tissue>
    </source>
</reference>
<keyword evidence="2" id="KW-1185">Reference proteome</keyword>
<gene>
    <name evidence="1" type="ORF">V6N12_011655</name>
</gene>
<dbReference type="Proteomes" id="UP001472677">
    <property type="component" value="Unassembled WGS sequence"/>
</dbReference>
<dbReference type="EMBL" id="JBBPBM010000414">
    <property type="protein sequence ID" value="KAK8495705.1"/>
    <property type="molecule type" value="Genomic_DNA"/>
</dbReference>
<accession>A0ABR2APD4</accession>
<sequence>MSYHFLTIPSSLGCGASHINPHSQGGRTGRMEGGDLVEALNKKGGVIEVFGTVLVARVTVKALKVPTWKDGDDFGSSRFSD</sequence>
<protein>
    <submittedName>
        <fullName evidence="1">Uncharacterized protein</fullName>
    </submittedName>
</protein>
<organism evidence="1 2">
    <name type="scientific">Hibiscus sabdariffa</name>
    <name type="common">roselle</name>
    <dbReference type="NCBI Taxonomy" id="183260"/>
    <lineage>
        <taxon>Eukaryota</taxon>
        <taxon>Viridiplantae</taxon>
        <taxon>Streptophyta</taxon>
        <taxon>Embryophyta</taxon>
        <taxon>Tracheophyta</taxon>
        <taxon>Spermatophyta</taxon>
        <taxon>Magnoliopsida</taxon>
        <taxon>eudicotyledons</taxon>
        <taxon>Gunneridae</taxon>
        <taxon>Pentapetalae</taxon>
        <taxon>rosids</taxon>
        <taxon>malvids</taxon>
        <taxon>Malvales</taxon>
        <taxon>Malvaceae</taxon>
        <taxon>Malvoideae</taxon>
        <taxon>Hibiscus</taxon>
    </lineage>
</organism>
<name>A0ABR2APD4_9ROSI</name>
<proteinExistence type="predicted"/>